<feature type="domain" description="B box-type" evidence="7">
    <location>
        <begin position="86"/>
        <end position="127"/>
    </location>
</feature>
<feature type="coiled-coil region" evidence="5">
    <location>
        <begin position="389"/>
        <end position="427"/>
    </location>
</feature>
<evidence type="ECO:0000313" key="10">
    <source>
        <dbReference type="Proteomes" id="UP001152622"/>
    </source>
</evidence>
<proteinExistence type="predicted"/>
<feature type="domain" description="RING-type" evidence="6">
    <location>
        <begin position="14"/>
        <end position="54"/>
    </location>
</feature>
<dbReference type="InterPro" id="IPR001870">
    <property type="entry name" value="B30.2/SPRY"/>
</dbReference>
<dbReference type="PROSITE" id="PS50089">
    <property type="entry name" value="ZF_RING_2"/>
    <property type="match status" value="1"/>
</dbReference>
<gene>
    <name evidence="9" type="ORF">SKAU_G00110970</name>
</gene>
<dbReference type="PROSITE" id="PS00518">
    <property type="entry name" value="ZF_RING_1"/>
    <property type="match status" value="1"/>
</dbReference>
<keyword evidence="5" id="KW-0175">Coiled coil</keyword>
<evidence type="ECO:0000256" key="5">
    <source>
        <dbReference type="SAM" id="Coils"/>
    </source>
</evidence>
<dbReference type="Gene3D" id="3.30.40.10">
    <property type="entry name" value="Zinc/RING finger domain, C3HC4 (zinc finger)"/>
    <property type="match status" value="1"/>
</dbReference>
<dbReference type="PANTHER" id="PTHR24103">
    <property type="entry name" value="E3 UBIQUITIN-PROTEIN LIGASE TRIM"/>
    <property type="match status" value="1"/>
</dbReference>
<protein>
    <submittedName>
        <fullName evidence="9">Uncharacterized protein</fullName>
    </submittedName>
</protein>
<dbReference type="PRINTS" id="PR01407">
    <property type="entry name" value="BUTYPHLNCDUF"/>
</dbReference>
<evidence type="ECO:0000259" key="7">
    <source>
        <dbReference type="PROSITE" id="PS50119"/>
    </source>
</evidence>
<reference evidence="9" key="1">
    <citation type="journal article" date="2023" name="Science">
        <title>Genome structures resolve the early diversification of teleost fishes.</title>
        <authorList>
            <person name="Parey E."/>
            <person name="Louis A."/>
            <person name="Montfort J."/>
            <person name="Bouchez O."/>
            <person name="Roques C."/>
            <person name="Iampietro C."/>
            <person name="Lluch J."/>
            <person name="Castinel A."/>
            <person name="Donnadieu C."/>
            <person name="Desvignes T."/>
            <person name="Floi Bucao C."/>
            <person name="Jouanno E."/>
            <person name="Wen M."/>
            <person name="Mejri S."/>
            <person name="Dirks R."/>
            <person name="Jansen H."/>
            <person name="Henkel C."/>
            <person name="Chen W.J."/>
            <person name="Zahm M."/>
            <person name="Cabau C."/>
            <person name="Klopp C."/>
            <person name="Thompson A.W."/>
            <person name="Robinson-Rechavi M."/>
            <person name="Braasch I."/>
            <person name="Lecointre G."/>
            <person name="Bobe J."/>
            <person name="Postlethwait J.H."/>
            <person name="Berthelot C."/>
            <person name="Roest Crollius H."/>
            <person name="Guiguen Y."/>
        </authorList>
    </citation>
    <scope>NUCLEOTIDE SEQUENCE</scope>
    <source>
        <strain evidence="9">WJC10195</strain>
    </source>
</reference>
<dbReference type="SMART" id="SM00336">
    <property type="entry name" value="BBOX"/>
    <property type="match status" value="1"/>
</dbReference>
<dbReference type="Proteomes" id="UP001152622">
    <property type="component" value="Chromosome 3"/>
</dbReference>
<dbReference type="PROSITE" id="PS50119">
    <property type="entry name" value="ZF_BBOX"/>
    <property type="match status" value="1"/>
</dbReference>
<dbReference type="GO" id="GO:0008270">
    <property type="term" value="F:zinc ion binding"/>
    <property type="evidence" value="ECO:0007669"/>
    <property type="project" value="UniProtKB-KW"/>
</dbReference>
<evidence type="ECO:0000313" key="9">
    <source>
        <dbReference type="EMBL" id="KAJ8371069.1"/>
    </source>
</evidence>
<evidence type="ECO:0000256" key="1">
    <source>
        <dbReference type="ARBA" id="ARBA00022723"/>
    </source>
</evidence>
<feature type="domain" description="B30.2/SPRY" evidence="8">
    <location>
        <begin position="274"/>
        <end position="472"/>
    </location>
</feature>
<evidence type="ECO:0000256" key="3">
    <source>
        <dbReference type="ARBA" id="ARBA00022833"/>
    </source>
</evidence>
<dbReference type="OrthoDB" id="654191at2759"/>
<name>A0A9Q1G158_SYNKA</name>
<dbReference type="SUPFAM" id="SSF57845">
    <property type="entry name" value="B-box zinc-binding domain"/>
    <property type="match status" value="1"/>
</dbReference>
<dbReference type="Pfam" id="PF25600">
    <property type="entry name" value="TRIM_CC"/>
    <property type="match status" value="1"/>
</dbReference>
<dbReference type="InterPro" id="IPR013320">
    <property type="entry name" value="ConA-like_dom_sf"/>
</dbReference>
<dbReference type="InterPro" id="IPR017907">
    <property type="entry name" value="Znf_RING_CS"/>
</dbReference>
<keyword evidence="10" id="KW-1185">Reference proteome</keyword>
<dbReference type="Pfam" id="PF00643">
    <property type="entry name" value="zf-B_box"/>
    <property type="match status" value="1"/>
</dbReference>
<dbReference type="SUPFAM" id="SSF49899">
    <property type="entry name" value="Concanavalin A-like lectins/glucanases"/>
    <property type="match status" value="3"/>
</dbReference>
<dbReference type="SMART" id="SM00184">
    <property type="entry name" value="RING"/>
    <property type="match status" value="1"/>
</dbReference>
<feature type="coiled-coil region" evidence="5">
    <location>
        <begin position="586"/>
        <end position="620"/>
    </location>
</feature>
<evidence type="ECO:0000259" key="6">
    <source>
        <dbReference type="PROSITE" id="PS50089"/>
    </source>
</evidence>
<dbReference type="InterPro" id="IPR003879">
    <property type="entry name" value="Butyrophylin_SPRY"/>
</dbReference>
<feature type="domain" description="B30.2/SPRY" evidence="8">
    <location>
        <begin position="681"/>
        <end position="778"/>
    </location>
</feature>
<dbReference type="EMBL" id="JAINUF010000003">
    <property type="protein sequence ID" value="KAJ8371069.1"/>
    <property type="molecule type" value="Genomic_DNA"/>
</dbReference>
<dbReference type="Pfam" id="PF13445">
    <property type="entry name" value="zf-RING_UBOX"/>
    <property type="match status" value="1"/>
</dbReference>
<dbReference type="AlphaFoldDB" id="A0A9Q1G158"/>
<keyword evidence="1" id="KW-0479">Metal-binding</keyword>
<dbReference type="InterPro" id="IPR027370">
    <property type="entry name" value="Znf-RING_euk"/>
</dbReference>
<feature type="coiled-coil region" evidence="5">
    <location>
        <begin position="200"/>
        <end position="234"/>
    </location>
</feature>
<dbReference type="InterPro" id="IPR006574">
    <property type="entry name" value="PRY"/>
</dbReference>
<evidence type="ECO:0000256" key="4">
    <source>
        <dbReference type="PROSITE-ProRule" id="PRU00024"/>
    </source>
</evidence>
<sequence length="778" mass="88468">MASGPSLLEEELSCPVCTEVFRDPVLLSCSHSFCKACLQQYWEQKESRDCPVCRRESSQDSPPLNLSLRNTCEAFLKERSQRAKAGSEVLCSLHNEKLKLFCLVDQIPVCFVCQTSIKHENHKLRPVQEAAEEYKEKLRAALAPLQEKLKAFNAVKLSCDQTAEHIKSQAQHTERQIKMEFEKLQQFLKDEEAARIAAVREEEQEKSEKMKVKIKKMTCEISALSKQIRAIEQELRAEDISFLQSYKDTQNKAQCTLADPEKVSGALIDVAKHLGNLKYRVWEKMLGTVQYTPVTLDPNTAHPDLSLSEDLTSVRSSGVRQQVPDNTERFVESLWVRGSEGFSSGSHCWNVEVVEDGDWVSQAQHTERQIKMEFEKLQQFLKGEEAARIASLREEEEEKSEKMKDKIEKMTWEISTLSKQIRAIEQELSAEDVSFLQSYKDTQNRAQCTLADPKKVSGELIDVAKHLGNLKYRVWEKMLGTVQYTPVTLDPNTAHPDLSLSEDLTSVRRSGVRQQVPDNRERCVESLGVLGSEGFSSGIHCWDVEVGDDGDWESQAQHTERQIKMEFEKLQQFLKDEEAARIAAVREEEQEKSEKMKVKIKKMTCEISALSKQIKAIEQELRAEDVSFLQHEDLMLLLFIFYGNEAEPTAQVTPKYYCRAQCTLADPKKVSGALIDVAKHLGNLKYRVWEKMLGTVQYTPVTLDPNTAHPGVSLSEDLTSVRSSGVRQQVPDNPERCVERLWVLGSEGFRSGSHSWDVEVGEDGDWEICPLKVSVIVE</sequence>
<comment type="caution">
    <text evidence="9">The sequence shown here is derived from an EMBL/GenBank/DDBJ whole genome shotgun (WGS) entry which is preliminary data.</text>
</comment>
<organism evidence="9 10">
    <name type="scientific">Synaphobranchus kaupii</name>
    <name type="common">Kaup's arrowtooth eel</name>
    <dbReference type="NCBI Taxonomy" id="118154"/>
    <lineage>
        <taxon>Eukaryota</taxon>
        <taxon>Metazoa</taxon>
        <taxon>Chordata</taxon>
        <taxon>Craniata</taxon>
        <taxon>Vertebrata</taxon>
        <taxon>Euteleostomi</taxon>
        <taxon>Actinopterygii</taxon>
        <taxon>Neopterygii</taxon>
        <taxon>Teleostei</taxon>
        <taxon>Anguilliformes</taxon>
        <taxon>Synaphobranchidae</taxon>
        <taxon>Synaphobranchus</taxon>
    </lineage>
</organism>
<dbReference type="Gene3D" id="2.60.120.920">
    <property type="match status" value="3"/>
</dbReference>
<accession>A0A9Q1G158</accession>
<dbReference type="InterPro" id="IPR013083">
    <property type="entry name" value="Znf_RING/FYVE/PHD"/>
</dbReference>
<evidence type="ECO:0000259" key="8">
    <source>
        <dbReference type="PROSITE" id="PS50188"/>
    </source>
</evidence>
<dbReference type="InterPro" id="IPR050143">
    <property type="entry name" value="TRIM/RBCC"/>
</dbReference>
<keyword evidence="3" id="KW-0862">Zinc</keyword>
<dbReference type="InterPro" id="IPR000315">
    <property type="entry name" value="Znf_B-box"/>
</dbReference>
<feature type="domain" description="B30.2/SPRY" evidence="8">
    <location>
        <begin position="467"/>
        <end position="675"/>
    </location>
</feature>
<dbReference type="Gene3D" id="3.30.160.60">
    <property type="entry name" value="Classic Zinc Finger"/>
    <property type="match status" value="1"/>
</dbReference>
<dbReference type="InterPro" id="IPR043136">
    <property type="entry name" value="B30.2/SPRY_sf"/>
</dbReference>
<dbReference type="InterPro" id="IPR001841">
    <property type="entry name" value="Znf_RING"/>
</dbReference>
<dbReference type="Pfam" id="PF13765">
    <property type="entry name" value="PRY"/>
    <property type="match status" value="3"/>
</dbReference>
<dbReference type="SMART" id="SM00589">
    <property type="entry name" value="PRY"/>
    <property type="match status" value="3"/>
</dbReference>
<dbReference type="SUPFAM" id="SSF57850">
    <property type="entry name" value="RING/U-box"/>
    <property type="match status" value="1"/>
</dbReference>
<dbReference type="InterPro" id="IPR058030">
    <property type="entry name" value="TRIM8/14/16/25/29/45/65_CC"/>
</dbReference>
<keyword evidence="2 4" id="KW-0863">Zinc-finger</keyword>
<evidence type="ECO:0000256" key="2">
    <source>
        <dbReference type="ARBA" id="ARBA00022771"/>
    </source>
</evidence>
<dbReference type="PROSITE" id="PS50188">
    <property type="entry name" value="B302_SPRY"/>
    <property type="match status" value="3"/>
</dbReference>